<evidence type="ECO:0000313" key="2">
    <source>
        <dbReference type="EMBL" id="ERI04320.1"/>
    </source>
</evidence>
<evidence type="ECO:0008006" key="4">
    <source>
        <dbReference type="Google" id="ProtNLM"/>
    </source>
</evidence>
<feature type="transmembrane region" description="Helical" evidence="1">
    <location>
        <begin position="64"/>
        <end position="85"/>
    </location>
</feature>
<evidence type="ECO:0000313" key="3">
    <source>
        <dbReference type="Proteomes" id="UP000016511"/>
    </source>
</evidence>
<dbReference type="InterPro" id="IPR009825">
    <property type="entry name" value="ECF_substrate-spec-like"/>
</dbReference>
<name>U1WNX5_ANEAE</name>
<feature type="transmembrane region" description="Helical" evidence="1">
    <location>
        <begin position="14"/>
        <end position="33"/>
    </location>
</feature>
<comment type="caution">
    <text evidence="2">The sequence shown here is derived from an EMBL/GenBank/DDBJ whole genome shotgun (WGS) entry which is preliminary data.</text>
</comment>
<dbReference type="Pfam" id="PF07155">
    <property type="entry name" value="ECF-ribofla_trS"/>
    <property type="match status" value="1"/>
</dbReference>
<feature type="transmembrane region" description="Helical" evidence="1">
    <location>
        <begin position="204"/>
        <end position="223"/>
    </location>
</feature>
<dbReference type="Gene3D" id="1.10.1760.20">
    <property type="match status" value="1"/>
</dbReference>
<dbReference type="eggNOG" id="COG4720">
    <property type="taxonomic scope" value="Bacteria"/>
</dbReference>
<feature type="transmembrane region" description="Helical" evidence="1">
    <location>
        <begin position="40"/>
        <end position="58"/>
    </location>
</feature>
<dbReference type="HOGENOM" id="CLU_069956_0_1_9"/>
<dbReference type="EMBL" id="AWSJ01000389">
    <property type="protein sequence ID" value="ERI04320.1"/>
    <property type="molecule type" value="Genomic_DNA"/>
</dbReference>
<proteinExistence type="predicted"/>
<dbReference type="PATRIC" id="fig|649747.3.peg.5505"/>
<feature type="transmembrane region" description="Helical" evidence="1">
    <location>
        <begin position="97"/>
        <end position="120"/>
    </location>
</feature>
<keyword evidence="1" id="KW-1133">Transmembrane helix</keyword>
<evidence type="ECO:0000256" key="1">
    <source>
        <dbReference type="SAM" id="Phobius"/>
    </source>
</evidence>
<dbReference type="STRING" id="649747.HMPREF0083_06154"/>
<organism evidence="2 3">
    <name type="scientific">Aneurinibacillus aneurinilyticus ATCC 12856</name>
    <dbReference type="NCBI Taxonomy" id="649747"/>
    <lineage>
        <taxon>Bacteria</taxon>
        <taxon>Bacillati</taxon>
        <taxon>Bacillota</taxon>
        <taxon>Bacilli</taxon>
        <taxon>Bacillales</taxon>
        <taxon>Paenibacillaceae</taxon>
        <taxon>Aneurinibacillus group</taxon>
        <taxon>Aneurinibacillus</taxon>
    </lineage>
</organism>
<dbReference type="GO" id="GO:0016020">
    <property type="term" value="C:membrane"/>
    <property type="evidence" value="ECO:0007669"/>
    <property type="project" value="InterPro"/>
</dbReference>
<dbReference type="AlphaFoldDB" id="U1WNX5"/>
<keyword evidence="3" id="KW-1185">Reference proteome</keyword>
<keyword evidence="1" id="KW-0812">Transmembrane</keyword>
<dbReference type="Proteomes" id="UP000016511">
    <property type="component" value="Unassembled WGS sequence"/>
</dbReference>
<reference evidence="2 3" key="1">
    <citation type="submission" date="2013-08" db="EMBL/GenBank/DDBJ databases">
        <authorList>
            <person name="Weinstock G."/>
            <person name="Sodergren E."/>
            <person name="Wylie T."/>
            <person name="Fulton L."/>
            <person name="Fulton R."/>
            <person name="Fronick C."/>
            <person name="O'Laughlin M."/>
            <person name="Godfrey J."/>
            <person name="Miner T."/>
            <person name="Herter B."/>
            <person name="Appelbaum E."/>
            <person name="Cordes M."/>
            <person name="Lek S."/>
            <person name="Wollam A."/>
            <person name="Pepin K.H."/>
            <person name="Palsikar V.B."/>
            <person name="Mitreva M."/>
            <person name="Wilson R.K."/>
        </authorList>
    </citation>
    <scope>NUCLEOTIDE SEQUENCE [LARGE SCALE GENOMIC DNA]</scope>
    <source>
        <strain evidence="2 3">ATCC 12856</strain>
    </source>
</reference>
<keyword evidence="1" id="KW-0472">Membrane</keyword>
<feature type="transmembrane region" description="Helical" evidence="1">
    <location>
        <begin position="132"/>
        <end position="149"/>
    </location>
</feature>
<sequence length="247" mass="27368">MFCPEGEGYMDRFILARIGGILGGVGLLSVLVVRPETNALVLSIIFLLLAMIPFFIRFERQVLNSHALVLIAVHAALAVAGRVAFASLPSVQATTFIIIMSGLAFGAEAGFMTGALAALVSNMFLGQGPYTLWQMFAWGMVGLTAGWWRQSRWMKSKPGKMIFGFCWGLLYGWILNTWFVLGFLEVSWKGYVMACVTSFSMDMLHALSNLFFLAFFSTSWLAIAERYKRKYGLFFDNSLEERGVAGG</sequence>
<accession>U1WNX5</accession>
<feature type="transmembrane region" description="Helical" evidence="1">
    <location>
        <begin position="161"/>
        <end position="184"/>
    </location>
</feature>
<protein>
    <recommendedName>
        <fullName evidence="4">ECF transporter S component</fullName>
    </recommendedName>
</protein>
<gene>
    <name evidence="2" type="ORF">HMPREF0083_06154</name>
</gene>